<dbReference type="AlphaFoldDB" id="A0A7W7C9S8"/>
<protein>
    <submittedName>
        <fullName evidence="6">AcrR family transcriptional regulator</fullName>
    </submittedName>
</protein>
<keyword evidence="3" id="KW-0804">Transcription</keyword>
<feature type="domain" description="HTH tetR-type" evidence="5">
    <location>
        <begin position="12"/>
        <end position="72"/>
    </location>
</feature>
<gene>
    <name evidence="6" type="ORF">HNR67_003276</name>
</gene>
<feature type="DNA-binding region" description="H-T-H motif" evidence="4">
    <location>
        <begin position="35"/>
        <end position="54"/>
    </location>
</feature>
<dbReference type="SUPFAM" id="SSF46689">
    <property type="entry name" value="Homeodomain-like"/>
    <property type="match status" value="1"/>
</dbReference>
<evidence type="ECO:0000256" key="1">
    <source>
        <dbReference type="ARBA" id="ARBA00023015"/>
    </source>
</evidence>
<dbReference type="GO" id="GO:0045892">
    <property type="term" value="P:negative regulation of DNA-templated transcription"/>
    <property type="evidence" value="ECO:0007669"/>
    <property type="project" value="UniProtKB-ARBA"/>
</dbReference>
<dbReference type="PANTHER" id="PTHR30055">
    <property type="entry name" value="HTH-TYPE TRANSCRIPTIONAL REGULATOR RUTR"/>
    <property type="match status" value="1"/>
</dbReference>
<dbReference type="PRINTS" id="PR00455">
    <property type="entry name" value="HTHTETR"/>
</dbReference>
<dbReference type="Pfam" id="PF14246">
    <property type="entry name" value="TetR_C_7"/>
    <property type="match status" value="1"/>
</dbReference>
<keyword evidence="2 4" id="KW-0238">DNA-binding</keyword>
<evidence type="ECO:0000313" key="6">
    <source>
        <dbReference type="EMBL" id="MBB4677158.1"/>
    </source>
</evidence>
<reference evidence="6 7" key="1">
    <citation type="submission" date="2020-08" db="EMBL/GenBank/DDBJ databases">
        <title>Sequencing the genomes of 1000 actinobacteria strains.</title>
        <authorList>
            <person name="Klenk H.-P."/>
        </authorList>
    </citation>
    <scope>NUCLEOTIDE SEQUENCE [LARGE SCALE GENOMIC DNA]</scope>
    <source>
        <strain evidence="6 7">DSM 44230</strain>
    </source>
</reference>
<evidence type="ECO:0000256" key="3">
    <source>
        <dbReference type="ARBA" id="ARBA00023163"/>
    </source>
</evidence>
<keyword evidence="7" id="KW-1185">Reference proteome</keyword>
<dbReference type="PROSITE" id="PS50977">
    <property type="entry name" value="HTH_TETR_2"/>
    <property type="match status" value="1"/>
</dbReference>
<dbReference type="GO" id="GO:0003700">
    <property type="term" value="F:DNA-binding transcription factor activity"/>
    <property type="evidence" value="ECO:0007669"/>
    <property type="project" value="TreeGrafter"/>
</dbReference>
<evidence type="ECO:0000256" key="2">
    <source>
        <dbReference type="ARBA" id="ARBA00023125"/>
    </source>
</evidence>
<dbReference type="PROSITE" id="PS01081">
    <property type="entry name" value="HTH_TETR_1"/>
    <property type="match status" value="1"/>
</dbReference>
<accession>A0A7W7C9S8</accession>
<evidence type="ECO:0000259" key="5">
    <source>
        <dbReference type="PROSITE" id="PS50977"/>
    </source>
</evidence>
<sequence length="215" mass="23504">MSSGNSGRKGLAEKRQAIIDGARTVFARDGYTRASIDTIAREAEVSSRTIYNHFADKKDLFRTIILESAAQVREVLIANMARHLDKILDLEADLLAFALDFTAPMRAFNGHFALVRHIQAEIGHFPPDLLEAWRDTGPRPVAAELARRLAGLAERGLLTIEDPQRAAVHFTQLAAGEVQASTVYGALPISEEELLASVTAGVQVFLRAYRPVGGQ</sequence>
<organism evidence="6 7">
    <name type="scientific">Crossiella cryophila</name>
    <dbReference type="NCBI Taxonomy" id="43355"/>
    <lineage>
        <taxon>Bacteria</taxon>
        <taxon>Bacillati</taxon>
        <taxon>Actinomycetota</taxon>
        <taxon>Actinomycetes</taxon>
        <taxon>Pseudonocardiales</taxon>
        <taxon>Pseudonocardiaceae</taxon>
        <taxon>Crossiella</taxon>
    </lineage>
</organism>
<dbReference type="GO" id="GO:0000976">
    <property type="term" value="F:transcription cis-regulatory region binding"/>
    <property type="evidence" value="ECO:0007669"/>
    <property type="project" value="TreeGrafter"/>
</dbReference>
<dbReference type="InterPro" id="IPR001647">
    <property type="entry name" value="HTH_TetR"/>
</dbReference>
<name>A0A7W7C9S8_9PSEU</name>
<dbReference type="Proteomes" id="UP000533598">
    <property type="component" value="Unassembled WGS sequence"/>
</dbReference>
<evidence type="ECO:0000256" key="4">
    <source>
        <dbReference type="PROSITE-ProRule" id="PRU00335"/>
    </source>
</evidence>
<dbReference type="FunFam" id="1.10.10.60:FF:000141">
    <property type="entry name" value="TetR family transcriptional regulator"/>
    <property type="match status" value="1"/>
</dbReference>
<dbReference type="RefSeq" id="WP_312987397.1">
    <property type="nucleotide sequence ID" value="NZ_BAAAUI010000055.1"/>
</dbReference>
<dbReference type="EMBL" id="JACHMH010000001">
    <property type="protein sequence ID" value="MBB4677158.1"/>
    <property type="molecule type" value="Genomic_DNA"/>
</dbReference>
<comment type="caution">
    <text evidence="6">The sequence shown here is derived from an EMBL/GenBank/DDBJ whole genome shotgun (WGS) entry which is preliminary data.</text>
</comment>
<dbReference type="InterPro" id="IPR009057">
    <property type="entry name" value="Homeodomain-like_sf"/>
</dbReference>
<keyword evidence="1" id="KW-0805">Transcription regulation</keyword>
<dbReference type="Pfam" id="PF00440">
    <property type="entry name" value="TetR_N"/>
    <property type="match status" value="1"/>
</dbReference>
<proteinExistence type="predicted"/>
<dbReference type="Gene3D" id="1.10.357.10">
    <property type="entry name" value="Tetracycline Repressor, domain 2"/>
    <property type="match status" value="1"/>
</dbReference>
<dbReference type="InterPro" id="IPR023772">
    <property type="entry name" value="DNA-bd_HTH_TetR-type_CS"/>
</dbReference>
<dbReference type="PANTHER" id="PTHR30055:SF146">
    <property type="entry name" value="HTH-TYPE TRANSCRIPTIONAL DUAL REGULATOR CECR"/>
    <property type="match status" value="1"/>
</dbReference>
<dbReference type="InterPro" id="IPR039536">
    <property type="entry name" value="TetR_C_Proteobacteria"/>
</dbReference>
<evidence type="ECO:0000313" key="7">
    <source>
        <dbReference type="Proteomes" id="UP000533598"/>
    </source>
</evidence>
<dbReference type="InterPro" id="IPR050109">
    <property type="entry name" value="HTH-type_TetR-like_transc_reg"/>
</dbReference>